<dbReference type="SUPFAM" id="SSF54534">
    <property type="entry name" value="FKBP-like"/>
    <property type="match status" value="1"/>
</dbReference>
<evidence type="ECO:0000256" key="6">
    <source>
        <dbReference type="PROSITE-ProRule" id="PRU00278"/>
    </source>
</evidence>
<protein>
    <recommendedName>
        <fullName evidence="2">peptidylprolyl isomerase</fullName>
        <ecNumber evidence="2">5.2.1.8</ecNumber>
    </recommendedName>
</protein>
<dbReference type="InterPro" id="IPR000297">
    <property type="entry name" value="PPIase_PpiC"/>
</dbReference>
<keyword evidence="3" id="KW-0732">Signal</keyword>
<evidence type="ECO:0000259" key="7">
    <source>
        <dbReference type="PROSITE" id="PS50198"/>
    </source>
</evidence>
<dbReference type="Proteomes" id="UP000441797">
    <property type="component" value="Unassembled WGS sequence"/>
</dbReference>
<feature type="domain" description="PpiC" evidence="7">
    <location>
        <begin position="112"/>
        <end position="200"/>
    </location>
</feature>
<proteinExistence type="predicted"/>
<dbReference type="InterPro" id="IPR050245">
    <property type="entry name" value="PrsA_foldase"/>
</dbReference>
<dbReference type="Pfam" id="PF00639">
    <property type="entry name" value="Rotamase"/>
    <property type="match status" value="1"/>
</dbReference>
<gene>
    <name evidence="8" type="ORF">BWI75_06475</name>
</gene>
<dbReference type="PANTHER" id="PTHR47245:SF1">
    <property type="entry name" value="FOLDASE PROTEIN PRSA"/>
    <property type="match status" value="1"/>
</dbReference>
<dbReference type="EC" id="5.2.1.8" evidence="2"/>
<evidence type="ECO:0000313" key="8">
    <source>
        <dbReference type="EMBL" id="MUL36005.1"/>
    </source>
</evidence>
<dbReference type="RefSeq" id="WP_105222337.1">
    <property type="nucleotide sequence ID" value="NZ_CAWNSU010000010.1"/>
</dbReference>
<comment type="catalytic activity">
    <reaction evidence="1">
        <text>[protein]-peptidylproline (omega=180) = [protein]-peptidylproline (omega=0)</text>
        <dbReference type="Rhea" id="RHEA:16237"/>
        <dbReference type="Rhea" id="RHEA-COMP:10747"/>
        <dbReference type="Rhea" id="RHEA-COMP:10748"/>
        <dbReference type="ChEBI" id="CHEBI:83833"/>
        <dbReference type="ChEBI" id="CHEBI:83834"/>
        <dbReference type="EC" id="5.2.1.8"/>
    </reaction>
</comment>
<dbReference type="AlphaFoldDB" id="A0A6N8FUL7"/>
<keyword evidence="9" id="KW-1185">Reference proteome</keyword>
<dbReference type="OrthoDB" id="507969at2"/>
<dbReference type="GO" id="GO:0003755">
    <property type="term" value="F:peptidyl-prolyl cis-trans isomerase activity"/>
    <property type="evidence" value="ECO:0007669"/>
    <property type="project" value="UniProtKB-KW"/>
</dbReference>
<organism evidence="8 9">
    <name type="scientific">Gloeocapsopsis dulcis AAB1 = 1H9</name>
    <dbReference type="NCBI Taxonomy" id="1433147"/>
    <lineage>
        <taxon>Bacteria</taxon>
        <taxon>Bacillati</taxon>
        <taxon>Cyanobacteriota</taxon>
        <taxon>Cyanophyceae</taxon>
        <taxon>Oscillatoriophycideae</taxon>
        <taxon>Chroococcales</taxon>
        <taxon>Chroococcaceae</taxon>
        <taxon>Gloeocapsopsis</taxon>
        <taxon>Gloeocapsopsis dulcis</taxon>
    </lineage>
</organism>
<dbReference type="PROSITE" id="PS50198">
    <property type="entry name" value="PPIC_PPIASE_2"/>
    <property type="match status" value="1"/>
</dbReference>
<evidence type="ECO:0000256" key="2">
    <source>
        <dbReference type="ARBA" id="ARBA00013194"/>
    </source>
</evidence>
<dbReference type="PANTHER" id="PTHR47245">
    <property type="entry name" value="PEPTIDYLPROLYL ISOMERASE"/>
    <property type="match status" value="1"/>
</dbReference>
<dbReference type="InterPro" id="IPR046357">
    <property type="entry name" value="PPIase_dom_sf"/>
</dbReference>
<reference evidence="8 9" key="1">
    <citation type="journal article" date="2019" name="Front. Microbiol.">
        <title>Genomic Features for Desiccation Tolerance and Sugar Biosynthesis in the Extremophile Gloeocapsopsis sp. UTEX B3054.</title>
        <authorList>
            <person name="Urrejola C."/>
            <person name="Alcorta J."/>
            <person name="Salas L."/>
            <person name="Vasquez M."/>
            <person name="Polz M.F."/>
            <person name="Vicuna R."/>
            <person name="Diez B."/>
        </authorList>
    </citation>
    <scope>NUCLEOTIDE SEQUENCE [LARGE SCALE GENOMIC DNA]</scope>
    <source>
        <strain evidence="8 9">1H9</strain>
    </source>
</reference>
<accession>A0A6N8FUL7</accession>
<evidence type="ECO:0000256" key="1">
    <source>
        <dbReference type="ARBA" id="ARBA00000971"/>
    </source>
</evidence>
<name>A0A6N8FUL7_9CHRO</name>
<keyword evidence="4 6" id="KW-0697">Rotamase</keyword>
<comment type="caution">
    <text evidence="8">The sequence shown here is derived from an EMBL/GenBank/DDBJ whole genome shotgun (WGS) entry which is preliminary data.</text>
</comment>
<evidence type="ECO:0000256" key="3">
    <source>
        <dbReference type="ARBA" id="ARBA00022729"/>
    </source>
</evidence>
<evidence type="ECO:0000256" key="4">
    <source>
        <dbReference type="ARBA" id="ARBA00023110"/>
    </source>
</evidence>
<dbReference type="EMBL" id="NAPY01000007">
    <property type="protein sequence ID" value="MUL36005.1"/>
    <property type="molecule type" value="Genomic_DNA"/>
</dbReference>
<evidence type="ECO:0000256" key="5">
    <source>
        <dbReference type="ARBA" id="ARBA00023235"/>
    </source>
</evidence>
<keyword evidence="5 6" id="KW-0413">Isomerase</keyword>
<sequence>MQTGSKDQVDGLLALLSRYQLMPQLVRHLMIDQAIADIPCTQEEHLAAIEAFEAQQQITSTTREACLKQQGMSLAQMHELAVRPVLLEKHKTTVWGPKVDNYFLTRKAHLDQVVYSLIRTKDMGVAQEIYFRILEGEQSFAKLAREHSQGAEAKTSGLLGPVPLSQPHPAISKLLSVSQPGQLWAPRPLAEWVVIIRLEKLMPARLDKSMRRRLQDELFETWLAQKIQQVELTQFVRASLRDCAQRSAGGDRNSIDFLCKSNSPSPQAEVWG</sequence>
<evidence type="ECO:0000313" key="9">
    <source>
        <dbReference type="Proteomes" id="UP000441797"/>
    </source>
</evidence>
<dbReference type="Gene3D" id="3.10.50.40">
    <property type="match status" value="1"/>
</dbReference>